<feature type="region of interest" description="Disordered" evidence="1">
    <location>
        <begin position="57"/>
        <end position="111"/>
    </location>
</feature>
<evidence type="ECO:0000313" key="2">
    <source>
        <dbReference type="EMBL" id="KAL3695762.1"/>
    </source>
</evidence>
<dbReference type="AlphaFoldDB" id="A0ABD3HW85"/>
<comment type="caution">
    <text evidence="2">The sequence shown here is derived from an EMBL/GenBank/DDBJ whole genome shotgun (WGS) entry which is preliminary data.</text>
</comment>
<proteinExistence type="predicted"/>
<evidence type="ECO:0000256" key="1">
    <source>
        <dbReference type="SAM" id="MobiDB-lite"/>
    </source>
</evidence>
<dbReference type="EMBL" id="JBJQOH010000002">
    <property type="protein sequence ID" value="KAL3695762.1"/>
    <property type="molecule type" value="Genomic_DNA"/>
</dbReference>
<evidence type="ECO:0000313" key="3">
    <source>
        <dbReference type="Proteomes" id="UP001633002"/>
    </source>
</evidence>
<sequence>MEIDVGEIRVESGNVKHAGVRPRSQWGVDGERHVVNQGRVGPLEAGASGGAWKALHSGLPQDPARSAREKQQAWSSIVANNGAGESKGGTRKRDEGEEEVDSTGGVGKEKEPCWEEGITWEILAAELSSMKTLETLPGDNERIVRMMNLDISKASRKLGKFHTLAQENPGHQEPVNDAGVSAMGASVEDKSASAGGFTEVRSKSRARKGGKPSQAAATRNTDQNPFQALEVEDPIMAEEEARGESSGTEIGGENSVRRAVAELRREQGQLAKKKKHKQKKNQGLVEAAESSHGDSGETKGEGSEQLEVSTREIEVERIETQPVTDVEENLMCTDEGGRGTEVEGDVVQKMPEVNPFVSICSIRPEGRQKKESYFKMSAEDLKDTRVMNLVKEAWLNETAYVRDDRRKWARGWYRVKQVLKAERDAKEKIRREEGDLEKEVAWRREVISEDPSPAEVEMLHSLEQRLKIHDLEDAKRWRLRSRVSWLSTEDAPSRYFFAKLRAKWAKESLRTIELDDGTVMQKKYSKKYKDFTRFFIP</sequence>
<reference evidence="2 3" key="1">
    <citation type="submission" date="2024-09" db="EMBL/GenBank/DDBJ databases">
        <title>Chromosome-scale assembly of Riccia sorocarpa.</title>
        <authorList>
            <person name="Paukszto L."/>
        </authorList>
    </citation>
    <scope>NUCLEOTIDE SEQUENCE [LARGE SCALE GENOMIC DNA]</scope>
    <source>
        <strain evidence="2">LP-2024</strain>
        <tissue evidence="2">Aerial parts of the thallus</tissue>
    </source>
</reference>
<feature type="compositionally biased region" description="Basic and acidic residues" evidence="1">
    <location>
        <begin position="289"/>
        <end position="302"/>
    </location>
</feature>
<organism evidence="2 3">
    <name type="scientific">Riccia sorocarpa</name>
    <dbReference type="NCBI Taxonomy" id="122646"/>
    <lineage>
        <taxon>Eukaryota</taxon>
        <taxon>Viridiplantae</taxon>
        <taxon>Streptophyta</taxon>
        <taxon>Embryophyta</taxon>
        <taxon>Marchantiophyta</taxon>
        <taxon>Marchantiopsida</taxon>
        <taxon>Marchantiidae</taxon>
        <taxon>Marchantiales</taxon>
        <taxon>Ricciaceae</taxon>
        <taxon>Riccia</taxon>
    </lineage>
</organism>
<feature type="compositionally biased region" description="Polar residues" evidence="1">
    <location>
        <begin position="215"/>
        <end position="226"/>
    </location>
</feature>
<name>A0ABD3HW85_9MARC</name>
<dbReference type="Proteomes" id="UP001633002">
    <property type="component" value="Unassembled WGS sequence"/>
</dbReference>
<keyword evidence="3" id="KW-1185">Reference proteome</keyword>
<feature type="compositionally biased region" description="Basic and acidic residues" evidence="1">
    <location>
        <begin position="255"/>
        <end position="267"/>
    </location>
</feature>
<feature type="region of interest" description="Disordered" evidence="1">
    <location>
        <begin position="165"/>
        <end position="309"/>
    </location>
</feature>
<accession>A0ABD3HW85</accession>
<gene>
    <name evidence="2" type="ORF">R1sor_009838</name>
</gene>
<protein>
    <submittedName>
        <fullName evidence="2">Uncharacterized protein</fullName>
    </submittedName>
</protein>
<feature type="compositionally biased region" description="Basic residues" evidence="1">
    <location>
        <begin position="271"/>
        <end position="280"/>
    </location>
</feature>